<dbReference type="InterPro" id="IPR016694">
    <property type="entry name" value="UCP017292"/>
</dbReference>
<dbReference type="SUPFAM" id="SSF161219">
    <property type="entry name" value="CHY zinc finger-like"/>
    <property type="match status" value="1"/>
</dbReference>
<evidence type="ECO:0000313" key="5">
    <source>
        <dbReference type="EMBL" id="GAA0651159.1"/>
    </source>
</evidence>
<dbReference type="PIRSF" id="PIRSF017292">
    <property type="entry name" value="UCP017292_Znf_CHY"/>
    <property type="match status" value="1"/>
</dbReference>
<dbReference type="PROSITE" id="PS51266">
    <property type="entry name" value="ZF_CHY"/>
    <property type="match status" value="1"/>
</dbReference>
<keyword evidence="2" id="KW-0863">Zinc-finger</keyword>
<reference evidence="5 6" key="1">
    <citation type="journal article" date="2019" name="Int. J. Syst. Evol. Microbiol.">
        <title>The Global Catalogue of Microorganisms (GCM) 10K type strain sequencing project: providing services to taxonomists for standard genome sequencing and annotation.</title>
        <authorList>
            <consortium name="The Broad Institute Genomics Platform"/>
            <consortium name="The Broad Institute Genome Sequencing Center for Infectious Disease"/>
            <person name="Wu L."/>
            <person name="Ma J."/>
        </authorList>
    </citation>
    <scope>NUCLEOTIDE SEQUENCE [LARGE SCALE GENOMIC DNA]</scope>
    <source>
        <strain evidence="5 6">JCM 16327</strain>
    </source>
</reference>
<accession>A0AAV3SZQ0</accession>
<dbReference type="InterPro" id="IPR052604">
    <property type="entry name" value="Mito_Tim_assembly_helper"/>
</dbReference>
<dbReference type="InterPro" id="IPR008913">
    <property type="entry name" value="Znf_CHY"/>
</dbReference>
<evidence type="ECO:0000259" key="4">
    <source>
        <dbReference type="PROSITE" id="PS51266"/>
    </source>
</evidence>
<dbReference type="Proteomes" id="UP001500194">
    <property type="component" value="Unassembled WGS sequence"/>
</dbReference>
<keyword evidence="6" id="KW-1185">Reference proteome</keyword>
<dbReference type="Pfam" id="PF05495">
    <property type="entry name" value="zf-CHY"/>
    <property type="match status" value="1"/>
</dbReference>
<dbReference type="GO" id="GO:0008270">
    <property type="term" value="F:zinc ion binding"/>
    <property type="evidence" value="ECO:0007669"/>
    <property type="project" value="UniProtKB-KW"/>
</dbReference>
<evidence type="ECO:0000256" key="3">
    <source>
        <dbReference type="ARBA" id="ARBA00022833"/>
    </source>
</evidence>
<evidence type="ECO:0000313" key="6">
    <source>
        <dbReference type="Proteomes" id="UP001500194"/>
    </source>
</evidence>
<organism evidence="5 6">
    <name type="scientific">Salarchaeum japonicum</name>
    <dbReference type="NCBI Taxonomy" id="555573"/>
    <lineage>
        <taxon>Archaea</taxon>
        <taxon>Methanobacteriati</taxon>
        <taxon>Methanobacteriota</taxon>
        <taxon>Stenosarchaea group</taxon>
        <taxon>Halobacteria</taxon>
        <taxon>Halobacteriales</taxon>
        <taxon>Halobacteriaceae</taxon>
    </lineage>
</organism>
<keyword evidence="1" id="KW-0479">Metal-binding</keyword>
<protein>
    <submittedName>
        <fullName evidence="5">CHY zinc finger protein</fullName>
    </submittedName>
</protein>
<dbReference type="EMBL" id="BAAADU010000002">
    <property type="protein sequence ID" value="GAA0651159.1"/>
    <property type="molecule type" value="Genomic_DNA"/>
</dbReference>
<gene>
    <name evidence="5" type="ORF">GCM10009019_12610</name>
</gene>
<sequence length="124" mass="13550">MGRSKGPRAETEGMEVVHGREVYGVGVGPETRCAHYDSAVDVIAIRFACCGEYYPCYECHESVADHEAAVWEDASARAVLCGVCGRELTVGEYLDCENTCPGCGAAFNPGCRRHYDRYFAADVR</sequence>
<dbReference type="PANTHER" id="PTHR28082">
    <property type="entry name" value="ZINC FINGER PROTEIN"/>
    <property type="match status" value="1"/>
</dbReference>
<dbReference type="AlphaFoldDB" id="A0AAV3SZQ0"/>
<evidence type="ECO:0000256" key="2">
    <source>
        <dbReference type="ARBA" id="ARBA00022771"/>
    </source>
</evidence>
<comment type="caution">
    <text evidence="5">The sequence shown here is derived from an EMBL/GenBank/DDBJ whole genome shotgun (WGS) entry which is preliminary data.</text>
</comment>
<keyword evidence="3" id="KW-0862">Zinc</keyword>
<proteinExistence type="predicted"/>
<dbReference type="PANTHER" id="PTHR28082:SF1">
    <property type="entry name" value="HELPER OF TIM PROTEIN 13"/>
    <property type="match status" value="1"/>
</dbReference>
<dbReference type="InterPro" id="IPR037274">
    <property type="entry name" value="Znf_CHY_sf"/>
</dbReference>
<dbReference type="GO" id="GO:0045041">
    <property type="term" value="P:protein import into mitochondrial intermembrane space"/>
    <property type="evidence" value="ECO:0007669"/>
    <property type="project" value="TreeGrafter"/>
</dbReference>
<evidence type="ECO:0000256" key="1">
    <source>
        <dbReference type="ARBA" id="ARBA00022723"/>
    </source>
</evidence>
<name>A0AAV3SZQ0_9EURY</name>
<feature type="domain" description="CHY-type" evidence="4">
    <location>
        <begin position="26"/>
        <end position="105"/>
    </location>
</feature>